<sequence>MKTEDTFSLTSIKEDRTKGIKVTVNPPPVKLPQIKSQLSFTKAPKPVKNLIIPSTSIPNMKRNSQNSVTHELLKSITERASQEINDVYKSKGDELLDTVRALEKSKHVKTLIKDLHAHVMKKKNEYNGYVHIKLQLKSDIKMLEQKLADLLAPEKTEQEREKRMEHLSNQFDDLQQKIMEESLYTECLEHMADIRKQNLDAVEDPTRNLRKRIIHAQITNQTLDREAEHHVTVARTVKIRLAKLQEMINTQRESMRETLNQELAKYEERCKAVAFYRQSQQTWYKRRELETKTSEIKELETIETELVKEKNLLKELEIAQMTAAGKELKIAEALKNTNSHSLSDLNLQLLQLKETKESLISLQNDLEQRILKQKQEINFLNNQYQKVTLSQIEKEEYGYHTLYALETKLSNQDAALYNHELTHGRLKEICSAGLLGLHRLIQKVGFMDEGRSFRSVKEAIEYLCERIS</sequence>
<keyword evidence="3" id="KW-1185">Reference proteome</keyword>
<reference evidence="2 3" key="1">
    <citation type="submission" date="2016-11" db="EMBL/GenBank/DDBJ databases">
        <title>The macronuclear genome of Stentor coeruleus: a giant cell with tiny introns.</title>
        <authorList>
            <person name="Slabodnick M."/>
            <person name="Ruby J.G."/>
            <person name="Reiff S.B."/>
            <person name="Swart E.C."/>
            <person name="Gosai S."/>
            <person name="Prabakaran S."/>
            <person name="Witkowska E."/>
            <person name="Larue G.E."/>
            <person name="Fisher S."/>
            <person name="Freeman R.M."/>
            <person name="Gunawardena J."/>
            <person name="Chu W."/>
            <person name="Stover N.A."/>
            <person name="Gregory B.D."/>
            <person name="Nowacki M."/>
            <person name="Derisi J."/>
            <person name="Roy S.W."/>
            <person name="Marshall W.F."/>
            <person name="Sood P."/>
        </authorList>
    </citation>
    <scope>NUCLEOTIDE SEQUENCE [LARGE SCALE GENOMIC DNA]</scope>
    <source>
        <strain evidence="2">WM001</strain>
    </source>
</reference>
<evidence type="ECO:0000256" key="1">
    <source>
        <dbReference type="SAM" id="Coils"/>
    </source>
</evidence>
<dbReference type="AlphaFoldDB" id="A0A1R2B718"/>
<protein>
    <submittedName>
        <fullName evidence="2">Uncharacterized protein</fullName>
    </submittedName>
</protein>
<dbReference type="Proteomes" id="UP000187209">
    <property type="component" value="Unassembled WGS sequence"/>
</dbReference>
<evidence type="ECO:0000313" key="2">
    <source>
        <dbReference type="EMBL" id="OMJ72569.1"/>
    </source>
</evidence>
<name>A0A1R2B718_9CILI</name>
<organism evidence="2 3">
    <name type="scientific">Stentor coeruleus</name>
    <dbReference type="NCBI Taxonomy" id="5963"/>
    <lineage>
        <taxon>Eukaryota</taxon>
        <taxon>Sar</taxon>
        <taxon>Alveolata</taxon>
        <taxon>Ciliophora</taxon>
        <taxon>Postciliodesmatophora</taxon>
        <taxon>Heterotrichea</taxon>
        <taxon>Heterotrichida</taxon>
        <taxon>Stentoridae</taxon>
        <taxon>Stentor</taxon>
    </lineage>
</organism>
<dbReference type="EMBL" id="MPUH01000890">
    <property type="protein sequence ID" value="OMJ72569.1"/>
    <property type="molecule type" value="Genomic_DNA"/>
</dbReference>
<gene>
    <name evidence="2" type="ORF">SteCoe_28956</name>
</gene>
<feature type="coiled-coil region" evidence="1">
    <location>
        <begin position="241"/>
        <end position="269"/>
    </location>
</feature>
<evidence type="ECO:0000313" key="3">
    <source>
        <dbReference type="Proteomes" id="UP000187209"/>
    </source>
</evidence>
<dbReference type="OrthoDB" id="321237at2759"/>
<feature type="coiled-coil region" evidence="1">
    <location>
        <begin position="299"/>
        <end position="383"/>
    </location>
</feature>
<keyword evidence="1" id="KW-0175">Coiled coil</keyword>
<comment type="caution">
    <text evidence="2">The sequence shown here is derived from an EMBL/GenBank/DDBJ whole genome shotgun (WGS) entry which is preliminary data.</text>
</comment>
<accession>A0A1R2B718</accession>
<proteinExistence type="predicted"/>